<dbReference type="InterPro" id="IPR056884">
    <property type="entry name" value="NPHP3-like_N"/>
</dbReference>
<reference evidence="6" key="1">
    <citation type="journal article" date="2023" name="Mol. Phylogenet. Evol.">
        <title>Genome-scale phylogeny and comparative genomics of the fungal order Sordariales.</title>
        <authorList>
            <person name="Hensen N."/>
            <person name="Bonometti L."/>
            <person name="Westerberg I."/>
            <person name="Brannstrom I.O."/>
            <person name="Guillou S."/>
            <person name="Cros-Aarteil S."/>
            <person name="Calhoun S."/>
            <person name="Haridas S."/>
            <person name="Kuo A."/>
            <person name="Mondo S."/>
            <person name="Pangilinan J."/>
            <person name="Riley R."/>
            <person name="LaButti K."/>
            <person name="Andreopoulos B."/>
            <person name="Lipzen A."/>
            <person name="Chen C."/>
            <person name="Yan M."/>
            <person name="Daum C."/>
            <person name="Ng V."/>
            <person name="Clum A."/>
            <person name="Steindorff A."/>
            <person name="Ohm R.A."/>
            <person name="Martin F."/>
            <person name="Silar P."/>
            <person name="Natvig D.O."/>
            <person name="Lalanne C."/>
            <person name="Gautier V."/>
            <person name="Ament-Velasquez S.L."/>
            <person name="Kruys A."/>
            <person name="Hutchinson M.I."/>
            <person name="Powell A.J."/>
            <person name="Barry K."/>
            <person name="Miller A.N."/>
            <person name="Grigoriev I.V."/>
            <person name="Debuchy R."/>
            <person name="Gladieux P."/>
            <person name="Hiltunen Thoren M."/>
            <person name="Johannesson H."/>
        </authorList>
    </citation>
    <scope>NUCLEOTIDE SEQUENCE</scope>
    <source>
        <strain evidence="6">CBS 958.72</strain>
    </source>
</reference>
<dbReference type="Gene3D" id="3.40.50.300">
    <property type="entry name" value="P-loop containing nucleotide triphosphate hydrolases"/>
    <property type="match status" value="1"/>
</dbReference>
<dbReference type="Gene3D" id="3.40.50.1820">
    <property type="entry name" value="alpha/beta hydrolase"/>
    <property type="match status" value="1"/>
</dbReference>
<feature type="compositionally biased region" description="Low complexity" evidence="3">
    <location>
        <begin position="913"/>
        <end position="927"/>
    </location>
</feature>
<dbReference type="SUPFAM" id="SSF53474">
    <property type="entry name" value="alpha/beta-Hydrolases"/>
    <property type="match status" value="1"/>
</dbReference>
<accession>A0AAE0JW14</accession>
<dbReference type="AlphaFoldDB" id="A0AAE0JW14"/>
<name>A0AAE0JW14_9PEZI</name>
<gene>
    <name evidence="6" type="ORF">B0T24DRAFT_724217</name>
</gene>
<reference evidence="6" key="2">
    <citation type="submission" date="2023-06" db="EMBL/GenBank/DDBJ databases">
        <authorList>
            <consortium name="Lawrence Berkeley National Laboratory"/>
            <person name="Haridas S."/>
            <person name="Hensen N."/>
            <person name="Bonometti L."/>
            <person name="Westerberg I."/>
            <person name="Brannstrom I.O."/>
            <person name="Guillou S."/>
            <person name="Cros-Aarteil S."/>
            <person name="Calhoun S."/>
            <person name="Kuo A."/>
            <person name="Mondo S."/>
            <person name="Pangilinan J."/>
            <person name="Riley R."/>
            <person name="Labutti K."/>
            <person name="Andreopoulos B."/>
            <person name="Lipzen A."/>
            <person name="Chen C."/>
            <person name="Yanf M."/>
            <person name="Daum C."/>
            <person name="Ng V."/>
            <person name="Clum A."/>
            <person name="Steindorff A."/>
            <person name="Ohm R."/>
            <person name="Martin F."/>
            <person name="Silar P."/>
            <person name="Natvig D."/>
            <person name="Lalanne C."/>
            <person name="Gautier V."/>
            <person name="Ament-Velasquez S.L."/>
            <person name="Kruys A."/>
            <person name="Hutchinson M.I."/>
            <person name="Powell A.J."/>
            <person name="Barry K."/>
            <person name="Miller A.N."/>
            <person name="Grigoriev I.V."/>
            <person name="Debuchy R."/>
            <person name="Gladieux P."/>
            <person name="Thoren M.H."/>
            <person name="Johannesson H."/>
        </authorList>
    </citation>
    <scope>NUCLEOTIDE SEQUENCE</scope>
    <source>
        <strain evidence="6">CBS 958.72</strain>
    </source>
</reference>
<feature type="compositionally biased region" description="Polar residues" evidence="3">
    <location>
        <begin position="862"/>
        <end position="873"/>
    </location>
</feature>
<feature type="compositionally biased region" description="Polar residues" evidence="3">
    <location>
        <begin position="888"/>
        <end position="912"/>
    </location>
</feature>
<dbReference type="Proteomes" id="UP001287356">
    <property type="component" value="Unassembled WGS sequence"/>
</dbReference>
<protein>
    <recommendedName>
        <fullName evidence="8">NACHT domain-containing protein</fullName>
    </recommendedName>
</protein>
<dbReference type="InterPro" id="IPR029058">
    <property type="entry name" value="AB_hydrolase_fold"/>
</dbReference>
<keyword evidence="7" id="KW-1185">Reference proteome</keyword>
<evidence type="ECO:0000259" key="4">
    <source>
        <dbReference type="Pfam" id="PF05057"/>
    </source>
</evidence>
<keyword evidence="2" id="KW-0677">Repeat</keyword>
<dbReference type="Pfam" id="PF05057">
    <property type="entry name" value="DUF676"/>
    <property type="match status" value="1"/>
</dbReference>
<dbReference type="InterPro" id="IPR007751">
    <property type="entry name" value="DUF676_lipase-like"/>
</dbReference>
<dbReference type="EMBL" id="JAULSN010000009">
    <property type="protein sequence ID" value="KAK3365364.1"/>
    <property type="molecule type" value="Genomic_DNA"/>
</dbReference>
<proteinExistence type="inferred from homology"/>
<dbReference type="PANTHER" id="PTHR10039">
    <property type="entry name" value="AMELOGENIN"/>
    <property type="match status" value="1"/>
</dbReference>
<dbReference type="Pfam" id="PF24883">
    <property type="entry name" value="NPHP3_N"/>
    <property type="match status" value="1"/>
</dbReference>
<dbReference type="SUPFAM" id="SSF52540">
    <property type="entry name" value="P-loop containing nucleoside triphosphate hydrolases"/>
    <property type="match status" value="1"/>
</dbReference>
<organism evidence="6 7">
    <name type="scientific">Lasiosphaeria ovina</name>
    <dbReference type="NCBI Taxonomy" id="92902"/>
    <lineage>
        <taxon>Eukaryota</taxon>
        <taxon>Fungi</taxon>
        <taxon>Dikarya</taxon>
        <taxon>Ascomycota</taxon>
        <taxon>Pezizomycotina</taxon>
        <taxon>Sordariomycetes</taxon>
        <taxon>Sordariomycetidae</taxon>
        <taxon>Sordariales</taxon>
        <taxon>Lasiosphaeriaceae</taxon>
        <taxon>Lasiosphaeria</taxon>
    </lineage>
</organism>
<evidence type="ECO:0000256" key="1">
    <source>
        <dbReference type="ARBA" id="ARBA00007920"/>
    </source>
</evidence>
<evidence type="ECO:0008006" key="8">
    <source>
        <dbReference type="Google" id="ProtNLM"/>
    </source>
</evidence>
<evidence type="ECO:0000313" key="6">
    <source>
        <dbReference type="EMBL" id="KAK3365364.1"/>
    </source>
</evidence>
<evidence type="ECO:0000256" key="2">
    <source>
        <dbReference type="ARBA" id="ARBA00022737"/>
    </source>
</evidence>
<sequence length="1051" mass="116568">MSRRHMHPSSASWLRSRGRDSRHLDALGTANYEGSGLVQLHPEEAAASAEADIVVVPGLGGHHSRTWEGADLTLWPRDLLPPKISKRIRIRSFRYNTTLQGTVSEAGISDHAKELLDELSNDREDDEAAALRPLIFVGHSLGGMIIKKALFLAHKKTQTRFRPLWDASRGIMFFSTPHLGLDPGLWKKFVKHVLPFDAPVTGALPSLGMLREIENDGDVLYRITEDFKPQHPELSFVTFIEETPMKGMERVLVDKVYGLMHAHTEYHSTLSGDHLSVCQFAKSQEGAFKPVASQMEFLLGRKPKVLDGAGYEAKRALYSLCPNAFHCYFLDRQPTKGTCGWIAERQEFQDWLANKPGSERLWISGQPGCGKSFLAKHIITELIPSPYQEDVIHCFLSDTLPSRGNIQALLRATLHQALRLEPELVVDFLMPTFSEAQQRDDGDQDIWTRDVLVLLWADAMAQITKRRALIMVIDGIDEIGPECQETFFSCLEELGGKMQDPSRVRLLLISRNEEQIKDHLDKQGFKTYLMKPEDTGMDMISTVNDGLGHLWNHTRYNSEDLEGSRDGGALHDNIASIIAQRSGGVYLWVILVLEILRRDDSTEKALTWAVFQQEGLKVTEFNIALALAKASVVSPGRTVSPQGLAGFLDDNIKAKLNFYCGQLVKFHDGRLTLVHRSLKTYLTTATATSEFSTEFFLDQQSSHAALASVCVMYLTMAYFRDSGQAVEATEPGCWETKVRKRIREHGFVRYAALYWYKHVAAAGPKWPGIGGKDSLDRKRLLEDDSTEYAKCWTEVWWFLTRGPTQPYPHGVLARSIVAQRPTVAQAKAAEAELAPPPLSVTVSPAGLGPATSVPPAEIIPPSSEQHIAGTSSAAEPKKADKMPPPTLAPTQRQATRVPTTPLGTAGATLSKSTPETTKKGTTPTIDTMPPPADDGVKPPPPLSPQQQYAARENPPQAEKVVVERIVERVVNNTVIEYQDKTKFVERLRHVVVVQEVAPAPQSPAPREKWFRRVKNAGKALGNVQQVAEDGKFALVKGPRDVVPIGAVLVQA</sequence>
<comment type="caution">
    <text evidence="6">The sequence shown here is derived from an EMBL/GenBank/DDBJ whole genome shotgun (WGS) entry which is preliminary data.</text>
</comment>
<feature type="compositionally biased region" description="Pro residues" evidence="3">
    <location>
        <begin position="928"/>
        <end position="943"/>
    </location>
</feature>
<feature type="region of interest" description="Disordered" evidence="3">
    <location>
        <begin position="851"/>
        <end position="956"/>
    </location>
</feature>
<evidence type="ECO:0000313" key="7">
    <source>
        <dbReference type="Proteomes" id="UP001287356"/>
    </source>
</evidence>
<dbReference type="InterPro" id="IPR027417">
    <property type="entry name" value="P-loop_NTPase"/>
</dbReference>
<evidence type="ECO:0000259" key="5">
    <source>
        <dbReference type="Pfam" id="PF24883"/>
    </source>
</evidence>
<evidence type="ECO:0000256" key="3">
    <source>
        <dbReference type="SAM" id="MobiDB-lite"/>
    </source>
</evidence>
<comment type="similarity">
    <text evidence="1">Belongs to the putative lipase ROG1 family.</text>
</comment>
<feature type="domain" description="DUF676" evidence="4">
    <location>
        <begin position="103"/>
        <end position="181"/>
    </location>
</feature>
<feature type="domain" description="Nephrocystin 3-like N-terminal" evidence="5">
    <location>
        <begin position="337"/>
        <end position="511"/>
    </location>
</feature>